<dbReference type="Pfam" id="PF04545">
    <property type="entry name" value="Sigma70_r4"/>
    <property type="match status" value="1"/>
</dbReference>
<dbReference type="Pfam" id="PF00140">
    <property type="entry name" value="Sigma70_r1_2"/>
    <property type="match status" value="1"/>
</dbReference>
<dbReference type="InterPro" id="IPR007624">
    <property type="entry name" value="RNA_pol_sigma70_r3"/>
</dbReference>
<dbReference type="InterPro" id="IPR000943">
    <property type="entry name" value="RNA_pol_sigma70"/>
</dbReference>
<keyword evidence="4 6" id="KW-0238">DNA-binding</keyword>
<feature type="domain" description="RNA polymerase sigma-70" evidence="8">
    <location>
        <begin position="308"/>
        <end position="334"/>
    </location>
</feature>
<dbReference type="InterPro" id="IPR050239">
    <property type="entry name" value="Sigma-70_RNA_pol_init_factors"/>
</dbReference>
<gene>
    <name evidence="9" type="ORF">NPRO_24930</name>
</gene>
<comment type="similarity">
    <text evidence="1 6">Belongs to the sigma-70 factor family.</text>
</comment>
<evidence type="ECO:0000256" key="6">
    <source>
        <dbReference type="RuleBase" id="RU362124"/>
    </source>
</evidence>
<dbReference type="InterPro" id="IPR036388">
    <property type="entry name" value="WH-like_DNA-bd_sf"/>
</dbReference>
<dbReference type="Pfam" id="PF04539">
    <property type="entry name" value="Sigma70_r3"/>
    <property type="match status" value="1"/>
</dbReference>
<dbReference type="InterPro" id="IPR013324">
    <property type="entry name" value="RNA_pol_sigma_r3/r4-like"/>
</dbReference>
<dbReference type="EMBL" id="AP021858">
    <property type="protein sequence ID" value="BBO24898.1"/>
    <property type="molecule type" value="Genomic_DNA"/>
</dbReference>
<organism evidence="9 10">
    <name type="scientific">Candidatus Nitrosymbiomonas proteolyticus</name>
    <dbReference type="NCBI Taxonomy" id="2608984"/>
    <lineage>
        <taxon>Bacteria</taxon>
        <taxon>Bacillati</taxon>
        <taxon>Armatimonadota</taxon>
        <taxon>Armatimonadota incertae sedis</taxon>
        <taxon>Candidatus Nitrosymbiomonas</taxon>
    </lineage>
</organism>
<evidence type="ECO:0000313" key="9">
    <source>
        <dbReference type="EMBL" id="BBO24898.1"/>
    </source>
</evidence>
<sequence length="348" mass="39711">MHLETDQNLAESVRNRFGAVFPLAGPLSEPQGHEDPLRGTAAGSLDFTDLDEDEFDPLDEANEIPENTELDSALLEDSVRMWLRKIGKRPLLTPEQEIELAKLAQLGCEKCKWAMIEANLRLVVSIAKRFMGRGLSMQDLIQEGNMGLIRAVEKFDYRKGYRFSTYATWWIRQAISRSLSDNSRTIRVPVHTLEAVNRLTKAATRLQQKLRREPTESELAEDLGIAPEKVREFFRAIAEPISLETPIGEHDDAILGELIEDRGTSNASDSAIRAVVRLRIEDVLKTLSAREREVILLRFGLTDGRPYTLEEVAQCFRVTRERIRQIEQKSLKKLKHPSRSRRLLEVLE</sequence>
<evidence type="ECO:0000256" key="5">
    <source>
        <dbReference type="ARBA" id="ARBA00023163"/>
    </source>
</evidence>
<dbReference type="GO" id="GO:0003677">
    <property type="term" value="F:DNA binding"/>
    <property type="evidence" value="ECO:0007669"/>
    <property type="project" value="UniProtKB-KW"/>
</dbReference>
<dbReference type="InterPro" id="IPR013325">
    <property type="entry name" value="RNA_pol_sigma_r2"/>
</dbReference>
<dbReference type="Pfam" id="PF04542">
    <property type="entry name" value="Sigma70_r2"/>
    <property type="match status" value="1"/>
</dbReference>
<evidence type="ECO:0000313" key="10">
    <source>
        <dbReference type="Proteomes" id="UP000662873"/>
    </source>
</evidence>
<dbReference type="Proteomes" id="UP000662873">
    <property type="component" value="Chromosome"/>
</dbReference>
<dbReference type="InterPro" id="IPR014284">
    <property type="entry name" value="RNA_pol_sigma-70_dom"/>
</dbReference>
<dbReference type="PROSITE" id="PS00715">
    <property type="entry name" value="SIGMA70_1"/>
    <property type="match status" value="1"/>
</dbReference>
<dbReference type="InterPro" id="IPR009042">
    <property type="entry name" value="RNA_pol_sigma70_r1_2"/>
</dbReference>
<dbReference type="SUPFAM" id="SSF88946">
    <property type="entry name" value="Sigma2 domain of RNA polymerase sigma factors"/>
    <property type="match status" value="1"/>
</dbReference>
<reference evidence="9" key="1">
    <citation type="journal article" name="DNA Res.">
        <title>The physiological potential of anammox bacteria as revealed by their core genome structure.</title>
        <authorList>
            <person name="Okubo T."/>
            <person name="Toyoda A."/>
            <person name="Fukuhara K."/>
            <person name="Uchiyama I."/>
            <person name="Harigaya Y."/>
            <person name="Kuroiwa M."/>
            <person name="Suzuki T."/>
            <person name="Murakami Y."/>
            <person name="Suwa Y."/>
            <person name="Takami H."/>
        </authorList>
    </citation>
    <scope>NUCLEOTIDE SEQUENCE</scope>
    <source>
        <strain evidence="9">317325-2</strain>
    </source>
</reference>
<evidence type="ECO:0000256" key="2">
    <source>
        <dbReference type="ARBA" id="ARBA00023015"/>
    </source>
</evidence>
<keyword evidence="5 6" id="KW-0804">Transcription</keyword>
<dbReference type="AlphaFoldDB" id="A0A809RE46"/>
<keyword evidence="3 6" id="KW-0731">Sigma factor</keyword>
<dbReference type="PANTHER" id="PTHR30603:SF60">
    <property type="entry name" value="RNA POLYMERASE SIGMA FACTOR RPOD"/>
    <property type="match status" value="1"/>
</dbReference>
<evidence type="ECO:0000259" key="8">
    <source>
        <dbReference type="PROSITE" id="PS00716"/>
    </source>
</evidence>
<dbReference type="InterPro" id="IPR007627">
    <property type="entry name" value="RNA_pol_sigma70_r2"/>
</dbReference>
<evidence type="ECO:0000256" key="3">
    <source>
        <dbReference type="ARBA" id="ARBA00023082"/>
    </source>
</evidence>
<name>A0A809RE46_9BACT</name>
<dbReference type="PRINTS" id="PR00046">
    <property type="entry name" value="SIGMA70FCT"/>
</dbReference>
<comment type="function">
    <text evidence="6">Sigma factors are initiation factors that promote the attachment of RNA polymerase to specific initiation sites and are then released.</text>
</comment>
<accession>A0A809RE46</accession>
<dbReference type="NCBIfam" id="TIGR02937">
    <property type="entry name" value="sigma70-ECF"/>
    <property type="match status" value="1"/>
</dbReference>
<dbReference type="InterPro" id="IPR007630">
    <property type="entry name" value="RNA_pol_sigma70_r4"/>
</dbReference>
<feature type="domain" description="RNA polymerase sigma-70" evidence="7">
    <location>
        <begin position="139"/>
        <end position="152"/>
    </location>
</feature>
<evidence type="ECO:0000259" key="7">
    <source>
        <dbReference type="PROSITE" id="PS00715"/>
    </source>
</evidence>
<dbReference type="GO" id="GO:0016987">
    <property type="term" value="F:sigma factor activity"/>
    <property type="evidence" value="ECO:0007669"/>
    <property type="project" value="UniProtKB-KW"/>
</dbReference>
<keyword evidence="2 6" id="KW-0805">Transcription regulation</keyword>
<dbReference type="KEGG" id="npy:NPRO_24930"/>
<dbReference type="PANTHER" id="PTHR30603">
    <property type="entry name" value="RNA POLYMERASE SIGMA FACTOR RPO"/>
    <property type="match status" value="1"/>
</dbReference>
<dbReference type="PROSITE" id="PS00716">
    <property type="entry name" value="SIGMA70_2"/>
    <property type="match status" value="1"/>
</dbReference>
<protein>
    <recommendedName>
        <fullName evidence="6">RNA polymerase sigma factor</fullName>
    </recommendedName>
</protein>
<dbReference type="Gene3D" id="1.10.601.10">
    <property type="entry name" value="RNA Polymerase Primary Sigma Factor"/>
    <property type="match status" value="2"/>
</dbReference>
<proteinExistence type="inferred from homology"/>
<evidence type="ECO:0000256" key="1">
    <source>
        <dbReference type="ARBA" id="ARBA00007788"/>
    </source>
</evidence>
<evidence type="ECO:0000256" key="4">
    <source>
        <dbReference type="ARBA" id="ARBA00023125"/>
    </source>
</evidence>
<dbReference type="FunFam" id="1.10.601.10:FF:000001">
    <property type="entry name" value="RNA polymerase sigma factor SigA"/>
    <property type="match status" value="1"/>
</dbReference>
<dbReference type="Gene3D" id="1.10.10.10">
    <property type="entry name" value="Winged helix-like DNA-binding domain superfamily/Winged helix DNA-binding domain"/>
    <property type="match status" value="2"/>
</dbReference>
<dbReference type="CDD" id="cd06171">
    <property type="entry name" value="Sigma70_r4"/>
    <property type="match status" value="1"/>
</dbReference>
<dbReference type="GO" id="GO:0006352">
    <property type="term" value="P:DNA-templated transcription initiation"/>
    <property type="evidence" value="ECO:0007669"/>
    <property type="project" value="InterPro"/>
</dbReference>
<dbReference type="SUPFAM" id="SSF88659">
    <property type="entry name" value="Sigma3 and sigma4 domains of RNA polymerase sigma factors"/>
    <property type="match status" value="2"/>
</dbReference>